<dbReference type="AlphaFoldDB" id="D9SRL0"/>
<protein>
    <submittedName>
        <fullName evidence="1">Uncharacterized protein</fullName>
    </submittedName>
</protein>
<organism evidence="1 2">
    <name type="scientific">Clostridium cellulovorans (strain ATCC 35296 / DSM 3052 / OCM 3 / 743B)</name>
    <dbReference type="NCBI Taxonomy" id="573061"/>
    <lineage>
        <taxon>Bacteria</taxon>
        <taxon>Bacillati</taxon>
        <taxon>Bacillota</taxon>
        <taxon>Clostridia</taxon>
        <taxon>Eubacteriales</taxon>
        <taxon>Clostridiaceae</taxon>
        <taxon>Clostridium</taxon>
    </lineage>
</organism>
<dbReference type="RefSeq" id="WP_010076629.1">
    <property type="nucleotide sequence ID" value="NC_014393.1"/>
</dbReference>
<evidence type="ECO:0000313" key="2">
    <source>
        <dbReference type="Proteomes" id="UP000002730"/>
    </source>
</evidence>
<dbReference type="EMBL" id="CP002160">
    <property type="protein sequence ID" value="ADL52439.1"/>
    <property type="molecule type" value="Genomic_DNA"/>
</dbReference>
<dbReference type="KEGG" id="ccb:Clocel_2742"/>
<accession>D9SRL0</accession>
<evidence type="ECO:0000313" key="1">
    <source>
        <dbReference type="EMBL" id="ADL52439.1"/>
    </source>
</evidence>
<gene>
    <name evidence="1" type="ordered locus">Clocel_2742</name>
</gene>
<dbReference type="Proteomes" id="UP000002730">
    <property type="component" value="Chromosome"/>
</dbReference>
<dbReference type="STRING" id="573061.Clocel_2742"/>
<proteinExistence type="predicted"/>
<dbReference type="HOGENOM" id="CLU_1388139_0_0_9"/>
<reference evidence="1 2" key="1">
    <citation type="submission" date="2010-08" db="EMBL/GenBank/DDBJ databases">
        <title>Complete sequence of Clostridium cellulovorans 743B.</title>
        <authorList>
            <consortium name="US DOE Joint Genome Institute"/>
            <person name="Lucas S."/>
            <person name="Copeland A."/>
            <person name="Lapidus A."/>
            <person name="Cheng J.-F."/>
            <person name="Bruce D."/>
            <person name="Goodwin L."/>
            <person name="Pitluck S."/>
            <person name="Chertkov O."/>
            <person name="Detter J.C."/>
            <person name="Han C."/>
            <person name="Tapia R."/>
            <person name="Land M."/>
            <person name="Hauser L."/>
            <person name="Chang Y.-J."/>
            <person name="Jeffries C."/>
            <person name="Kyrpides N."/>
            <person name="Ivanova N."/>
            <person name="Mikhailova N."/>
            <person name="Hemme C.L."/>
            <person name="Woyke T."/>
        </authorList>
    </citation>
    <scope>NUCLEOTIDE SEQUENCE [LARGE SCALE GENOMIC DNA]</scope>
    <source>
        <strain evidence="2">ATCC 35296 / DSM 3052 / OCM 3 / 743B</strain>
    </source>
</reference>
<keyword evidence="2" id="KW-1185">Reference proteome</keyword>
<sequence>MGDVIYFPNSSKIINKQEVSQMIRNYLKVHERDIGWISKKIDMEEKILRNKINRGYLTEEDLVEMQPYLRYHMEAAYELCIAYDERLILSLQQSIMYERIEGEERQQALDFINKSVLSAKGLNKNVDEIIETLKYSYSVLEICDLLMDRKGELVGLIHPETEQFHLWYVTEVMDEMMIDKDMFIKKELEKLISEIE</sequence>
<name>D9SRL0_CLOC7</name>